<evidence type="ECO:0000313" key="2">
    <source>
        <dbReference type="EMBL" id="KAL1115055.1"/>
    </source>
</evidence>
<protein>
    <submittedName>
        <fullName evidence="2">Uncharacterized protein</fullName>
    </submittedName>
</protein>
<evidence type="ECO:0000256" key="1">
    <source>
        <dbReference type="SAM" id="MobiDB-lite"/>
    </source>
</evidence>
<gene>
    <name evidence="2" type="ORF">AAG570_007086</name>
</gene>
<proteinExistence type="predicted"/>
<comment type="caution">
    <text evidence="2">The sequence shown here is derived from an EMBL/GenBank/DDBJ whole genome shotgun (WGS) entry which is preliminary data.</text>
</comment>
<dbReference type="AlphaFoldDB" id="A0ABD0YIP6"/>
<keyword evidence="3" id="KW-1185">Reference proteome</keyword>
<accession>A0ABD0YIP6</accession>
<dbReference type="Proteomes" id="UP001558652">
    <property type="component" value="Unassembled WGS sequence"/>
</dbReference>
<evidence type="ECO:0000313" key="3">
    <source>
        <dbReference type="Proteomes" id="UP001558652"/>
    </source>
</evidence>
<name>A0ABD0YIP6_9HEMI</name>
<feature type="compositionally biased region" description="Basic and acidic residues" evidence="1">
    <location>
        <begin position="111"/>
        <end position="122"/>
    </location>
</feature>
<reference evidence="2 3" key="1">
    <citation type="submission" date="2024-07" db="EMBL/GenBank/DDBJ databases">
        <title>Chromosome-level genome assembly of the water stick insect Ranatra chinensis (Heteroptera: Nepidae).</title>
        <authorList>
            <person name="Liu X."/>
        </authorList>
    </citation>
    <scope>NUCLEOTIDE SEQUENCE [LARGE SCALE GENOMIC DNA]</scope>
    <source>
        <strain evidence="2">Cailab_2021Rc</strain>
        <tissue evidence="2">Muscle</tissue>
    </source>
</reference>
<dbReference type="EMBL" id="JBFDAA010000020">
    <property type="protein sequence ID" value="KAL1115055.1"/>
    <property type="molecule type" value="Genomic_DNA"/>
</dbReference>
<sequence>MRAGGGRPGGDLFIESIASGSGGRLLTCVLGPGYDPYGRLTQLSVMLSPGRLDSSRRTLCQCWRPVDLSPRAIVLASFDPFRRPLTTLVISYAGLRPQTRRGRKQGVPTERGSERCEMDRKEAFSDRQTELQNLCRE</sequence>
<feature type="region of interest" description="Disordered" evidence="1">
    <location>
        <begin position="98"/>
        <end position="122"/>
    </location>
</feature>
<organism evidence="2 3">
    <name type="scientific">Ranatra chinensis</name>
    <dbReference type="NCBI Taxonomy" id="642074"/>
    <lineage>
        <taxon>Eukaryota</taxon>
        <taxon>Metazoa</taxon>
        <taxon>Ecdysozoa</taxon>
        <taxon>Arthropoda</taxon>
        <taxon>Hexapoda</taxon>
        <taxon>Insecta</taxon>
        <taxon>Pterygota</taxon>
        <taxon>Neoptera</taxon>
        <taxon>Paraneoptera</taxon>
        <taxon>Hemiptera</taxon>
        <taxon>Heteroptera</taxon>
        <taxon>Panheteroptera</taxon>
        <taxon>Nepomorpha</taxon>
        <taxon>Nepidae</taxon>
        <taxon>Ranatrinae</taxon>
        <taxon>Ranatra</taxon>
    </lineage>
</organism>